<accession>A0A0C1INY5</accession>
<evidence type="ECO:0000313" key="3">
    <source>
        <dbReference type="Proteomes" id="UP000031408"/>
    </source>
</evidence>
<dbReference type="EMBL" id="JSVC01000003">
    <property type="protein sequence ID" value="KIC95930.1"/>
    <property type="molecule type" value="Genomic_DNA"/>
</dbReference>
<evidence type="ECO:0000313" key="2">
    <source>
        <dbReference type="EMBL" id="KIC95930.1"/>
    </source>
</evidence>
<comment type="caution">
    <text evidence="2">The sequence shown here is derived from an EMBL/GenBank/DDBJ whole genome shotgun (WGS) entry which is preliminary data.</text>
</comment>
<dbReference type="InterPro" id="IPR001387">
    <property type="entry name" value="Cro/C1-type_HTH"/>
</dbReference>
<dbReference type="InterPro" id="IPR010982">
    <property type="entry name" value="Lambda_DNA-bd_dom_sf"/>
</dbReference>
<dbReference type="SMART" id="SM00530">
    <property type="entry name" value="HTH_XRE"/>
    <property type="match status" value="1"/>
</dbReference>
<reference evidence="2 3" key="1">
    <citation type="submission" date="2014-11" db="EMBL/GenBank/DDBJ databases">
        <title>Genome sequence of Flavihumibacter solisilvae 3-3.</title>
        <authorList>
            <person name="Zhou G."/>
            <person name="Li M."/>
            <person name="Wang G."/>
        </authorList>
    </citation>
    <scope>NUCLEOTIDE SEQUENCE [LARGE SCALE GENOMIC DNA]</scope>
    <source>
        <strain evidence="2 3">3-3</strain>
    </source>
</reference>
<feature type="domain" description="HTH cro/C1-type" evidence="1">
    <location>
        <begin position="42"/>
        <end position="96"/>
    </location>
</feature>
<dbReference type="SUPFAM" id="SSF47413">
    <property type="entry name" value="lambda repressor-like DNA-binding domains"/>
    <property type="match status" value="1"/>
</dbReference>
<evidence type="ECO:0000259" key="1">
    <source>
        <dbReference type="PROSITE" id="PS50943"/>
    </source>
</evidence>
<name>A0A0C1INY5_9BACT</name>
<dbReference type="OrthoDB" id="770730at2"/>
<proteinExistence type="predicted"/>
<sequence length="114" mass="13259">MTTKEKFLQLVSKEKTNTFESIKERQERRKFIKMSQLIAFDILARLDELGWTQKRLAEEMNVTPQLVNKWIKGNENFTLETLVNLETALGKPLVVRPGKVEKTTSNLPRGKKKL</sequence>
<gene>
    <name evidence="2" type="ORF">OI18_03340</name>
</gene>
<dbReference type="Pfam" id="PF01381">
    <property type="entry name" value="HTH_3"/>
    <property type="match status" value="1"/>
</dbReference>
<protein>
    <recommendedName>
        <fullName evidence="1">HTH cro/C1-type domain-containing protein</fullName>
    </recommendedName>
</protein>
<dbReference type="Proteomes" id="UP000031408">
    <property type="component" value="Unassembled WGS sequence"/>
</dbReference>
<keyword evidence="3" id="KW-1185">Reference proteome</keyword>
<dbReference type="AlphaFoldDB" id="A0A0C1INY5"/>
<organism evidence="2 3">
    <name type="scientific">Flavihumibacter solisilvae</name>
    <dbReference type="NCBI Taxonomy" id="1349421"/>
    <lineage>
        <taxon>Bacteria</taxon>
        <taxon>Pseudomonadati</taxon>
        <taxon>Bacteroidota</taxon>
        <taxon>Chitinophagia</taxon>
        <taxon>Chitinophagales</taxon>
        <taxon>Chitinophagaceae</taxon>
        <taxon>Flavihumibacter</taxon>
    </lineage>
</organism>
<dbReference type="RefSeq" id="WP_039137240.1">
    <property type="nucleotide sequence ID" value="NZ_JSVC01000003.1"/>
</dbReference>
<dbReference type="GO" id="GO:0003677">
    <property type="term" value="F:DNA binding"/>
    <property type="evidence" value="ECO:0007669"/>
    <property type="project" value="InterPro"/>
</dbReference>
<dbReference type="Gene3D" id="1.10.260.40">
    <property type="entry name" value="lambda repressor-like DNA-binding domains"/>
    <property type="match status" value="1"/>
</dbReference>
<dbReference type="PROSITE" id="PS50943">
    <property type="entry name" value="HTH_CROC1"/>
    <property type="match status" value="1"/>
</dbReference>
<dbReference type="STRING" id="1349421.OI18_03340"/>
<dbReference type="CDD" id="cd00093">
    <property type="entry name" value="HTH_XRE"/>
    <property type="match status" value="1"/>
</dbReference>